<accession>A0A553UNB8</accession>
<dbReference type="Gene3D" id="1.10.260.40">
    <property type="entry name" value="lambda repressor-like DNA-binding domains"/>
    <property type="match status" value="1"/>
</dbReference>
<dbReference type="Pfam" id="PF13401">
    <property type="entry name" value="AAA_22"/>
    <property type="match status" value="1"/>
</dbReference>
<dbReference type="CDD" id="cd00093">
    <property type="entry name" value="HTH_XRE"/>
    <property type="match status" value="1"/>
</dbReference>
<name>A0A553UNB8_9DEIO</name>
<gene>
    <name evidence="2" type="ORF">FNU79_14780</name>
</gene>
<dbReference type="GO" id="GO:0043531">
    <property type="term" value="F:ADP binding"/>
    <property type="evidence" value="ECO:0007669"/>
    <property type="project" value="InterPro"/>
</dbReference>
<dbReference type="PANTHER" id="PTHR47691:SF3">
    <property type="entry name" value="HTH-TYPE TRANSCRIPTIONAL REGULATOR RV0890C-RELATED"/>
    <property type="match status" value="1"/>
</dbReference>
<dbReference type="PROSITE" id="PS50943">
    <property type="entry name" value="HTH_CROC1"/>
    <property type="match status" value="1"/>
</dbReference>
<dbReference type="SUPFAM" id="SSF52540">
    <property type="entry name" value="P-loop containing nucleoside triphosphate hydrolases"/>
    <property type="match status" value="1"/>
</dbReference>
<dbReference type="PANTHER" id="PTHR47691">
    <property type="entry name" value="REGULATOR-RELATED"/>
    <property type="match status" value="1"/>
</dbReference>
<comment type="caution">
    <text evidence="2">The sequence shown here is derived from an EMBL/GenBank/DDBJ whole genome shotgun (WGS) entry which is preliminary data.</text>
</comment>
<dbReference type="OrthoDB" id="1684348at2"/>
<dbReference type="EMBL" id="VKDB01000021">
    <property type="protein sequence ID" value="TSA81714.1"/>
    <property type="molecule type" value="Genomic_DNA"/>
</dbReference>
<keyword evidence="3" id="KW-1185">Reference proteome</keyword>
<dbReference type="InterPro" id="IPR010982">
    <property type="entry name" value="Lambda_DNA-bd_dom_sf"/>
</dbReference>
<dbReference type="InterPro" id="IPR027417">
    <property type="entry name" value="P-loop_NTPase"/>
</dbReference>
<dbReference type="InterPro" id="IPR001387">
    <property type="entry name" value="Cro/C1-type_HTH"/>
</dbReference>
<dbReference type="AlphaFoldDB" id="A0A553UNB8"/>
<dbReference type="Pfam" id="PF01381">
    <property type="entry name" value="HTH_3"/>
    <property type="match status" value="1"/>
</dbReference>
<dbReference type="Gene3D" id="3.40.50.300">
    <property type="entry name" value="P-loop containing nucleotide triphosphate hydrolases"/>
    <property type="match status" value="1"/>
</dbReference>
<dbReference type="Pfam" id="PF13424">
    <property type="entry name" value="TPR_12"/>
    <property type="match status" value="1"/>
</dbReference>
<dbReference type="SUPFAM" id="SSF47413">
    <property type="entry name" value="lambda repressor-like DNA-binding domains"/>
    <property type="match status" value="1"/>
</dbReference>
<dbReference type="InterPro" id="IPR049945">
    <property type="entry name" value="AAA_22"/>
</dbReference>
<dbReference type="Proteomes" id="UP000316092">
    <property type="component" value="Unassembled WGS sequence"/>
</dbReference>
<feature type="domain" description="HTH cro/C1-type" evidence="1">
    <location>
        <begin position="19"/>
        <end position="73"/>
    </location>
</feature>
<reference evidence="2 3" key="1">
    <citation type="submission" date="2019-07" db="EMBL/GenBank/DDBJ databases">
        <title>Deinococcus detaillus sp. nov., isolated from humus soil in Antarctica.</title>
        <authorList>
            <person name="Zhang K."/>
        </authorList>
    </citation>
    <scope>NUCLEOTIDE SEQUENCE [LARGE SCALE GENOMIC DNA]</scope>
    <source>
        <strain evidence="2 3">H1</strain>
    </source>
</reference>
<evidence type="ECO:0000259" key="1">
    <source>
        <dbReference type="PROSITE" id="PS50943"/>
    </source>
</evidence>
<evidence type="ECO:0000313" key="2">
    <source>
        <dbReference type="EMBL" id="TSA81714.1"/>
    </source>
</evidence>
<evidence type="ECO:0000313" key="3">
    <source>
        <dbReference type="Proteomes" id="UP000316092"/>
    </source>
</evidence>
<organism evidence="2 3">
    <name type="scientific">Deinococcus detaillensis</name>
    <dbReference type="NCBI Taxonomy" id="2592048"/>
    <lineage>
        <taxon>Bacteria</taxon>
        <taxon>Thermotogati</taxon>
        <taxon>Deinococcota</taxon>
        <taxon>Deinococci</taxon>
        <taxon>Deinococcales</taxon>
        <taxon>Deinococcaceae</taxon>
        <taxon>Deinococcus</taxon>
    </lineage>
</organism>
<dbReference type="PRINTS" id="PR00364">
    <property type="entry name" value="DISEASERSIST"/>
</dbReference>
<dbReference type="InterPro" id="IPR011990">
    <property type="entry name" value="TPR-like_helical_dom_sf"/>
</dbReference>
<protein>
    <submittedName>
        <fullName evidence="2">Helix-turn-helix domain-containing protein</fullName>
    </submittedName>
</protein>
<dbReference type="SMART" id="SM00530">
    <property type="entry name" value="HTH_XRE"/>
    <property type="match status" value="1"/>
</dbReference>
<dbReference type="GO" id="GO:0003677">
    <property type="term" value="F:DNA binding"/>
    <property type="evidence" value="ECO:0007669"/>
    <property type="project" value="InterPro"/>
</dbReference>
<dbReference type="SUPFAM" id="SSF48452">
    <property type="entry name" value="TPR-like"/>
    <property type="match status" value="1"/>
</dbReference>
<dbReference type="RefSeq" id="WP_143721582.1">
    <property type="nucleotide sequence ID" value="NZ_VKDB01000021.1"/>
</dbReference>
<dbReference type="Gene3D" id="1.25.40.10">
    <property type="entry name" value="Tetratricopeptide repeat domain"/>
    <property type="match status" value="1"/>
</dbReference>
<proteinExistence type="predicted"/>
<sequence>MNGMQATDTPGNPGFAAWVRAKRKSLWLSQKKLARLVGCALVTIQKIEEGHRRPSPAVAEALARHLEITEEQLQQFLHLARTTPITTRVPTSTSPPRDRLPMPLQPLIGREDLLTGVQQHLLSPSVQMITLTGPPGVGKTRLAVQVAAELRGEFGGNLYFVPLASLDDHEQVLPTINRRLGLPDSGAATPAERLIRFLGGRQQLLVLDNFEHVLGAALPLAGVLEACPGLRLLITSRTALRLSGEQEWPLKPLEHGPAAQLFAERVRAFDPAFVLSTQTLPAVTEIVSRLDGLPLAIELAAMRLRYGPPEALVIRLRTTLLGSLGSGPVDGPARQHTLQAAIAWSYQRLDPRLQRVFRQLGIFVGGWSVEAAEAIAGAAPSDLESLLDGHLIQQGGQRLGILETLRAYALEQLDTRHEAAAARDAHQAYYLAAAQTHQDTDLDWFEAEVGNLRTALRAQLDGRQVEAALNLALAIYWFWETRGYQHEGLKWFSLILKQSARVAPPLRLAGLNTAATLAWQSGRFDLSRSWLAEATALSRETGDSEWEARVLMNQGKVEVDQGCYAQARRVLEPALRLARDLSSPWLVCAVLLQMTTVSLCLGEQDQTQILADEGLALCHDHPGLFWEAPLLEVLGLVALERGQASLARRHLIQALRLMGKFDHRLMQSLILTTFAATLAGPDADQDDLRQAVGLWACAEATRNCSGYGWSVAIGERFERWTSQSRQRLGDPDWILAWAAGRTMPLQDAVADLLAEATERLSPPI</sequence>